<keyword evidence="4" id="KW-0808">Transferase</keyword>
<accession>A0A6G0Z185</accession>
<keyword evidence="4" id="KW-0675">Receptor</keyword>
<sequence>MKWNPVIIILLIVLCLFTGNFLFIYGHKDTPHIYIRSPYYTTGVFDNNGCSLSFQMHTNVSVPSQVSIMLKTENYTSLIQDNVENNSPVYWEKKKILLGRQTRQVIIELNIKPGSHVAIDDIRLEDCLPEYFAGITDNGCPTDSHFLCSDNMTCIPYHHVCDISPDCPDETDETENCYIDNTFWYASFFFIESQNTKIVSSKFPAY</sequence>
<keyword evidence="3" id="KW-1133">Transmembrane helix</keyword>
<keyword evidence="5" id="KW-1185">Reference proteome</keyword>
<dbReference type="Gene3D" id="2.60.120.200">
    <property type="match status" value="1"/>
</dbReference>
<evidence type="ECO:0000256" key="3">
    <source>
        <dbReference type="SAM" id="Phobius"/>
    </source>
</evidence>
<keyword evidence="3" id="KW-0812">Transmembrane</keyword>
<dbReference type="AlphaFoldDB" id="A0A6G0Z185"/>
<dbReference type="Proteomes" id="UP000478052">
    <property type="component" value="Unassembled WGS sequence"/>
</dbReference>
<dbReference type="Pfam" id="PF00057">
    <property type="entry name" value="Ldl_recept_a"/>
    <property type="match status" value="1"/>
</dbReference>
<protein>
    <submittedName>
        <fullName evidence="4">ALK tyrosine kinase receptor-like</fullName>
    </submittedName>
</protein>
<dbReference type="SMART" id="SM00192">
    <property type="entry name" value="LDLa"/>
    <property type="match status" value="1"/>
</dbReference>
<evidence type="ECO:0000313" key="5">
    <source>
        <dbReference type="Proteomes" id="UP000478052"/>
    </source>
</evidence>
<evidence type="ECO:0000256" key="1">
    <source>
        <dbReference type="ARBA" id="ARBA00023157"/>
    </source>
</evidence>
<comment type="caution">
    <text evidence="4">The sequence shown here is derived from an EMBL/GenBank/DDBJ whole genome shotgun (WGS) entry which is preliminary data.</text>
</comment>
<name>A0A6G0Z185_APHCR</name>
<dbReference type="Gene3D" id="4.10.400.10">
    <property type="entry name" value="Low-density Lipoprotein Receptor"/>
    <property type="match status" value="1"/>
</dbReference>
<gene>
    <name evidence="4" type="ORF">FWK35_00023491</name>
</gene>
<organism evidence="4 5">
    <name type="scientific">Aphis craccivora</name>
    <name type="common">Cowpea aphid</name>
    <dbReference type="NCBI Taxonomy" id="307492"/>
    <lineage>
        <taxon>Eukaryota</taxon>
        <taxon>Metazoa</taxon>
        <taxon>Ecdysozoa</taxon>
        <taxon>Arthropoda</taxon>
        <taxon>Hexapoda</taxon>
        <taxon>Insecta</taxon>
        <taxon>Pterygota</taxon>
        <taxon>Neoptera</taxon>
        <taxon>Paraneoptera</taxon>
        <taxon>Hemiptera</taxon>
        <taxon>Sternorrhyncha</taxon>
        <taxon>Aphidomorpha</taxon>
        <taxon>Aphidoidea</taxon>
        <taxon>Aphididae</taxon>
        <taxon>Aphidini</taxon>
        <taxon>Aphis</taxon>
        <taxon>Aphis</taxon>
    </lineage>
</organism>
<dbReference type="PROSITE" id="PS01209">
    <property type="entry name" value="LDLRA_1"/>
    <property type="match status" value="1"/>
</dbReference>
<dbReference type="InterPro" id="IPR002172">
    <property type="entry name" value="LDrepeatLR_classA_rpt"/>
</dbReference>
<dbReference type="EMBL" id="VUJU01001721">
    <property type="protein sequence ID" value="KAF0764082.1"/>
    <property type="molecule type" value="Genomic_DNA"/>
</dbReference>
<keyword evidence="4" id="KW-0418">Kinase</keyword>
<dbReference type="OrthoDB" id="73209at2759"/>
<keyword evidence="1" id="KW-1015">Disulfide bond</keyword>
<reference evidence="4 5" key="1">
    <citation type="submission" date="2019-08" db="EMBL/GenBank/DDBJ databases">
        <title>Whole genome of Aphis craccivora.</title>
        <authorList>
            <person name="Voronova N.V."/>
            <person name="Shulinski R.S."/>
            <person name="Bandarenka Y.V."/>
            <person name="Zhorov D.G."/>
            <person name="Warner D."/>
        </authorList>
    </citation>
    <scope>NUCLEOTIDE SEQUENCE [LARGE SCALE GENOMIC DNA]</scope>
    <source>
        <strain evidence="4">180601</strain>
        <tissue evidence="4">Whole Body</tissue>
    </source>
</reference>
<dbReference type="SUPFAM" id="SSF57424">
    <property type="entry name" value="LDL receptor-like module"/>
    <property type="match status" value="1"/>
</dbReference>
<dbReference type="PROSITE" id="PS50068">
    <property type="entry name" value="LDLRA_2"/>
    <property type="match status" value="1"/>
</dbReference>
<feature type="transmembrane region" description="Helical" evidence="3">
    <location>
        <begin position="6"/>
        <end position="26"/>
    </location>
</feature>
<evidence type="ECO:0000256" key="2">
    <source>
        <dbReference type="PROSITE-ProRule" id="PRU00124"/>
    </source>
</evidence>
<dbReference type="InterPro" id="IPR023415">
    <property type="entry name" value="LDLR_class-A_CS"/>
</dbReference>
<dbReference type="InterPro" id="IPR036055">
    <property type="entry name" value="LDL_receptor-like_sf"/>
</dbReference>
<dbReference type="CDD" id="cd00112">
    <property type="entry name" value="LDLa"/>
    <property type="match status" value="1"/>
</dbReference>
<keyword evidence="3" id="KW-0472">Membrane</keyword>
<dbReference type="GO" id="GO:0016301">
    <property type="term" value="F:kinase activity"/>
    <property type="evidence" value="ECO:0007669"/>
    <property type="project" value="UniProtKB-KW"/>
</dbReference>
<comment type="caution">
    <text evidence="2">Lacks conserved residue(s) required for the propagation of feature annotation.</text>
</comment>
<evidence type="ECO:0000313" key="4">
    <source>
        <dbReference type="EMBL" id="KAF0764082.1"/>
    </source>
</evidence>
<proteinExistence type="predicted"/>